<proteinExistence type="predicted"/>
<dbReference type="Proteomes" id="UP001143486">
    <property type="component" value="Unassembled WGS sequence"/>
</dbReference>
<reference evidence="2" key="2">
    <citation type="submission" date="2023-01" db="EMBL/GenBank/DDBJ databases">
        <authorList>
            <person name="Sun Q."/>
            <person name="Evtushenko L."/>
        </authorList>
    </citation>
    <scope>NUCLEOTIDE SEQUENCE</scope>
    <source>
        <strain evidence="2">VKM B-1513</strain>
    </source>
</reference>
<dbReference type="AlphaFoldDB" id="A0A9W6IQ42"/>
<dbReference type="SUPFAM" id="SSF47616">
    <property type="entry name" value="GST C-terminal domain-like"/>
    <property type="match status" value="1"/>
</dbReference>
<reference evidence="2" key="1">
    <citation type="journal article" date="2014" name="Int. J. Syst. Evol. Microbiol.">
        <title>Complete genome sequence of Corynebacterium casei LMG S-19264T (=DSM 44701T), isolated from a smear-ripened cheese.</title>
        <authorList>
            <consortium name="US DOE Joint Genome Institute (JGI-PGF)"/>
            <person name="Walter F."/>
            <person name="Albersmeier A."/>
            <person name="Kalinowski J."/>
            <person name="Ruckert C."/>
        </authorList>
    </citation>
    <scope>NUCLEOTIDE SEQUENCE</scope>
    <source>
        <strain evidence="2">VKM B-1513</strain>
    </source>
</reference>
<feature type="domain" description="GST N-terminal" evidence="1">
    <location>
        <begin position="7"/>
        <end position="79"/>
    </location>
</feature>
<dbReference type="EMBL" id="BSFE01000009">
    <property type="protein sequence ID" value="GLK53259.1"/>
    <property type="molecule type" value="Genomic_DNA"/>
</dbReference>
<comment type="caution">
    <text evidence="2">The sequence shown here is derived from an EMBL/GenBank/DDBJ whole genome shotgun (WGS) entry which is preliminary data.</text>
</comment>
<evidence type="ECO:0000313" key="3">
    <source>
        <dbReference type="Proteomes" id="UP001143486"/>
    </source>
</evidence>
<dbReference type="SUPFAM" id="SSF52833">
    <property type="entry name" value="Thioredoxin-like"/>
    <property type="match status" value="1"/>
</dbReference>
<protein>
    <recommendedName>
        <fullName evidence="1">GST N-terminal domain-containing protein</fullName>
    </recommendedName>
</protein>
<organism evidence="2 3">
    <name type="scientific">Maricaulis virginensis</name>
    <dbReference type="NCBI Taxonomy" id="144022"/>
    <lineage>
        <taxon>Bacteria</taxon>
        <taxon>Pseudomonadati</taxon>
        <taxon>Pseudomonadota</taxon>
        <taxon>Alphaproteobacteria</taxon>
        <taxon>Maricaulales</taxon>
        <taxon>Maricaulaceae</taxon>
        <taxon>Maricaulis</taxon>
    </lineage>
</organism>
<dbReference type="Pfam" id="PF13417">
    <property type="entry name" value="GST_N_3"/>
    <property type="match status" value="1"/>
</dbReference>
<evidence type="ECO:0000259" key="1">
    <source>
        <dbReference type="Pfam" id="PF13417"/>
    </source>
</evidence>
<dbReference type="InterPro" id="IPR036282">
    <property type="entry name" value="Glutathione-S-Trfase_C_sf"/>
</dbReference>
<evidence type="ECO:0000313" key="2">
    <source>
        <dbReference type="EMBL" id="GLK53259.1"/>
    </source>
</evidence>
<dbReference type="Gene3D" id="3.40.30.10">
    <property type="entry name" value="Glutaredoxin"/>
    <property type="match status" value="1"/>
</dbReference>
<accession>A0A9W6IQ42</accession>
<dbReference type="CDD" id="cd00299">
    <property type="entry name" value="GST_C_family"/>
    <property type="match status" value="1"/>
</dbReference>
<gene>
    <name evidence="2" type="ORF">GCM10017621_27670</name>
</gene>
<dbReference type="InterPro" id="IPR036249">
    <property type="entry name" value="Thioredoxin-like_sf"/>
</dbReference>
<name>A0A9W6IQ42_9PROT</name>
<sequence>MSAPLTLYGVPASYFSGKARAYLRKQGIAFEEYSSAHPGYGERIFPAIGRFVLPVLETPDGTIIQDSDDIIGWLETHAAPRLSCHPPGPVQQVLSHFFNLAGSEGLIRMAMHYRWSYLDRQDPFIAAGFIHGIAPESPAEEADALARPMMGKLSGYLGILGVNPGTIPHIEASYHRLLDAFQAHLAHHPCLFGAWPSLGDYGLYGPLFAHLGRDPVPAFEMKQRAPRVFRWTERVGAPNLDILEYPGYPHHGFLPDDAVPDTLLAIAQVLAGELLPEITDQVDAFNRWASEQTGGAGTRLLDKPHKRAVGTTQTRCYGIDFTSGVSPYRVYLLQRLQDALAALDDGPRRRAADWFGAAGLTPLFDAKIDRRIARQDNVEVWESD</sequence>
<dbReference type="InterPro" id="IPR004045">
    <property type="entry name" value="Glutathione_S-Trfase_N"/>
</dbReference>
<keyword evidence="3" id="KW-1185">Reference proteome</keyword>
<dbReference type="RefSeq" id="WP_271187612.1">
    <property type="nucleotide sequence ID" value="NZ_BSFE01000009.1"/>
</dbReference>
<dbReference type="CDD" id="cd00570">
    <property type="entry name" value="GST_N_family"/>
    <property type="match status" value="1"/>
</dbReference>